<evidence type="ECO:0008006" key="2">
    <source>
        <dbReference type="Google" id="ProtNLM"/>
    </source>
</evidence>
<dbReference type="EMBL" id="LAZR01009481">
    <property type="protein sequence ID" value="KKM72392.1"/>
    <property type="molecule type" value="Genomic_DNA"/>
</dbReference>
<organism evidence="1">
    <name type="scientific">marine sediment metagenome</name>
    <dbReference type="NCBI Taxonomy" id="412755"/>
    <lineage>
        <taxon>unclassified sequences</taxon>
        <taxon>metagenomes</taxon>
        <taxon>ecological metagenomes</taxon>
    </lineage>
</organism>
<sequence>MPKETYQDIWVKGKLVRDGKRDCENRYELIRTFCEQYTRPFTILDIGAWSCYFPIRLTEDFPDCTAVAAEFTSAPTESLQLNEPERVLWLKRELVVKDLDWLAAIEHFDVVLALSVVHQMRIGLTQSEIVERLKKLGDHLILELAVEPRSSEGIDLPQIPDEAFFGWGQKQLKRPDERRPMYLLSQPGARKERKHHLFEIESDFSSKIVTKRRHVINDIVERRPWLRGISLRTFLDLNGRWPRPGQIAEKVRSVYDPHRTHGDINVVNTIFSGDRATFIDARAPEDILPGQPPDHESLDRMLQAIKRSSAT</sequence>
<dbReference type="Gene3D" id="3.40.50.150">
    <property type="entry name" value="Vaccinia Virus protein VP39"/>
    <property type="match status" value="1"/>
</dbReference>
<name>A0A0F9MT29_9ZZZZ</name>
<accession>A0A0F9MT29</accession>
<protein>
    <recommendedName>
        <fullName evidence="2">Methyltransferase type 11 domain-containing protein</fullName>
    </recommendedName>
</protein>
<dbReference type="AlphaFoldDB" id="A0A0F9MT29"/>
<dbReference type="InterPro" id="IPR029063">
    <property type="entry name" value="SAM-dependent_MTases_sf"/>
</dbReference>
<reference evidence="1" key="1">
    <citation type="journal article" date="2015" name="Nature">
        <title>Complex archaea that bridge the gap between prokaryotes and eukaryotes.</title>
        <authorList>
            <person name="Spang A."/>
            <person name="Saw J.H."/>
            <person name="Jorgensen S.L."/>
            <person name="Zaremba-Niedzwiedzka K."/>
            <person name="Martijn J."/>
            <person name="Lind A.E."/>
            <person name="van Eijk R."/>
            <person name="Schleper C."/>
            <person name="Guy L."/>
            <person name="Ettema T.J."/>
        </authorList>
    </citation>
    <scope>NUCLEOTIDE SEQUENCE</scope>
</reference>
<comment type="caution">
    <text evidence="1">The sequence shown here is derived from an EMBL/GenBank/DDBJ whole genome shotgun (WGS) entry which is preliminary data.</text>
</comment>
<evidence type="ECO:0000313" key="1">
    <source>
        <dbReference type="EMBL" id="KKM72392.1"/>
    </source>
</evidence>
<gene>
    <name evidence="1" type="ORF">LCGC14_1421020</name>
</gene>
<dbReference type="SUPFAM" id="SSF53335">
    <property type="entry name" value="S-adenosyl-L-methionine-dependent methyltransferases"/>
    <property type="match status" value="1"/>
</dbReference>
<proteinExistence type="predicted"/>